<dbReference type="PANTHER" id="PTHR43072">
    <property type="entry name" value="N-ACETYLTRANSFERASE"/>
    <property type="match status" value="1"/>
</dbReference>
<dbReference type="AlphaFoldDB" id="A0A9D1SU98"/>
<proteinExistence type="predicted"/>
<name>A0A9D1SU98_9FIRM</name>
<dbReference type="CDD" id="cd04301">
    <property type="entry name" value="NAT_SF"/>
    <property type="match status" value="1"/>
</dbReference>
<dbReference type="InterPro" id="IPR016181">
    <property type="entry name" value="Acyl_CoA_acyltransferase"/>
</dbReference>
<reference evidence="2" key="2">
    <citation type="journal article" date="2021" name="PeerJ">
        <title>Extensive microbial diversity within the chicken gut microbiome revealed by metagenomics and culture.</title>
        <authorList>
            <person name="Gilroy R."/>
            <person name="Ravi A."/>
            <person name="Getino M."/>
            <person name="Pursley I."/>
            <person name="Horton D.L."/>
            <person name="Alikhan N.F."/>
            <person name="Baker D."/>
            <person name="Gharbi K."/>
            <person name="Hall N."/>
            <person name="Watson M."/>
            <person name="Adriaenssens E.M."/>
            <person name="Foster-Nyarko E."/>
            <person name="Jarju S."/>
            <person name="Secka A."/>
            <person name="Antonio M."/>
            <person name="Oren A."/>
            <person name="Chaudhuri R.R."/>
            <person name="La Ragione R."/>
            <person name="Hildebrand F."/>
            <person name="Pallen M.J."/>
        </authorList>
    </citation>
    <scope>NUCLEOTIDE SEQUENCE</scope>
    <source>
        <strain evidence="2">ChiSjej4B22-8349</strain>
    </source>
</reference>
<accession>A0A9D1SU98</accession>
<evidence type="ECO:0000313" key="2">
    <source>
        <dbReference type="EMBL" id="HIU96008.1"/>
    </source>
</evidence>
<gene>
    <name evidence="2" type="primary">rimI</name>
    <name evidence="2" type="ORF">IAD25_04765</name>
</gene>
<evidence type="ECO:0000313" key="3">
    <source>
        <dbReference type="Proteomes" id="UP000824130"/>
    </source>
</evidence>
<dbReference type="SUPFAM" id="SSF55729">
    <property type="entry name" value="Acyl-CoA N-acyltransferases (Nat)"/>
    <property type="match status" value="1"/>
</dbReference>
<keyword evidence="2" id="KW-0687">Ribonucleoprotein</keyword>
<sequence length="165" mass="19108">MAEVVVRQAVADDMEDIYEIEHLCFPDPWSRDALLYELTENPRAFYIVAELEGQVVGYAGLWWIGDEGHVTNVAVRPGFRNRHIGQAIVSVMIDFTSGEGILHHTLEVRRSNEPAIRLYEKFGFRQEGVRKGYYLNNGEDAIIMWRHSDDDRNGQKNWNSQKVRE</sequence>
<dbReference type="InterPro" id="IPR000182">
    <property type="entry name" value="GNAT_dom"/>
</dbReference>
<comment type="caution">
    <text evidence="2">The sequence shown here is derived from an EMBL/GenBank/DDBJ whole genome shotgun (WGS) entry which is preliminary data.</text>
</comment>
<dbReference type="GO" id="GO:0008080">
    <property type="term" value="F:N-acetyltransferase activity"/>
    <property type="evidence" value="ECO:0007669"/>
    <property type="project" value="InterPro"/>
</dbReference>
<dbReference type="EMBL" id="DVOB01000105">
    <property type="protein sequence ID" value="HIU96008.1"/>
    <property type="molecule type" value="Genomic_DNA"/>
</dbReference>
<organism evidence="2 3">
    <name type="scientific">Candidatus Allocopromorpha excrementipullorum</name>
    <dbReference type="NCBI Taxonomy" id="2840743"/>
    <lineage>
        <taxon>Bacteria</taxon>
        <taxon>Bacillati</taxon>
        <taxon>Bacillota</taxon>
        <taxon>Clostridia</taxon>
        <taxon>Eubacteriales</taxon>
        <taxon>Eubacteriaceae</taxon>
        <taxon>Eubacteriaceae incertae sedis</taxon>
        <taxon>Candidatus Allocopromorpha</taxon>
    </lineage>
</organism>
<dbReference type="PROSITE" id="PS51186">
    <property type="entry name" value="GNAT"/>
    <property type="match status" value="1"/>
</dbReference>
<dbReference type="Pfam" id="PF00583">
    <property type="entry name" value="Acetyltransf_1"/>
    <property type="match status" value="1"/>
</dbReference>
<dbReference type="Gene3D" id="3.40.630.30">
    <property type="match status" value="1"/>
</dbReference>
<feature type="domain" description="N-acetyltransferase" evidence="1">
    <location>
        <begin position="4"/>
        <end position="149"/>
    </location>
</feature>
<protein>
    <submittedName>
        <fullName evidence="2">Ribosomal protein S18-alanine N-acetyltransferase</fullName>
    </submittedName>
</protein>
<keyword evidence="2" id="KW-0689">Ribosomal protein</keyword>
<dbReference type="GO" id="GO:0005840">
    <property type="term" value="C:ribosome"/>
    <property type="evidence" value="ECO:0007669"/>
    <property type="project" value="UniProtKB-KW"/>
</dbReference>
<reference evidence="2" key="1">
    <citation type="submission" date="2020-10" db="EMBL/GenBank/DDBJ databases">
        <authorList>
            <person name="Gilroy R."/>
        </authorList>
    </citation>
    <scope>NUCLEOTIDE SEQUENCE</scope>
    <source>
        <strain evidence="2">ChiSjej4B22-8349</strain>
    </source>
</reference>
<dbReference type="InterPro" id="IPR006464">
    <property type="entry name" value="AcTrfase_RimI/Ard1"/>
</dbReference>
<evidence type="ECO:0000259" key="1">
    <source>
        <dbReference type="PROSITE" id="PS51186"/>
    </source>
</evidence>
<dbReference type="NCBIfam" id="TIGR01575">
    <property type="entry name" value="rimI"/>
    <property type="match status" value="1"/>
</dbReference>
<dbReference type="Proteomes" id="UP000824130">
    <property type="component" value="Unassembled WGS sequence"/>
</dbReference>